<organism evidence="1">
    <name type="scientific">Chromera velia CCMP2878</name>
    <dbReference type="NCBI Taxonomy" id="1169474"/>
    <lineage>
        <taxon>Eukaryota</taxon>
        <taxon>Sar</taxon>
        <taxon>Alveolata</taxon>
        <taxon>Colpodellida</taxon>
        <taxon>Chromeraceae</taxon>
        <taxon>Chromera</taxon>
    </lineage>
</organism>
<dbReference type="Gene3D" id="1.25.40.10">
    <property type="entry name" value="Tetratricopeptide repeat domain"/>
    <property type="match status" value="1"/>
</dbReference>
<evidence type="ECO:0008006" key="2">
    <source>
        <dbReference type="Google" id="ProtNLM"/>
    </source>
</evidence>
<evidence type="ECO:0000313" key="1">
    <source>
        <dbReference type="EMBL" id="CEM31041.1"/>
    </source>
</evidence>
<dbReference type="PhylomeDB" id="A0A0G4GLQ1"/>
<dbReference type="InterPro" id="IPR011990">
    <property type="entry name" value="TPR-like_helical_dom_sf"/>
</dbReference>
<dbReference type="PANTHER" id="PTHR46533:SF1">
    <property type="entry name" value="ZINC FINGER MYND DOMAIN-CONTAINING PROTEIN 12"/>
    <property type="match status" value="1"/>
</dbReference>
<dbReference type="Pfam" id="PF13424">
    <property type="entry name" value="TPR_12"/>
    <property type="match status" value="1"/>
</dbReference>
<name>A0A0G4GLQ1_9ALVE</name>
<dbReference type="SUPFAM" id="SSF144232">
    <property type="entry name" value="HIT/MYND zinc finger-like"/>
    <property type="match status" value="1"/>
</dbReference>
<reference evidence="1" key="1">
    <citation type="submission" date="2014-11" db="EMBL/GenBank/DDBJ databases">
        <authorList>
            <person name="Otto D Thomas"/>
            <person name="Naeem Raeece"/>
        </authorList>
    </citation>
    <scope>NUCLEOTIDE SEQUENCE</scope>
</reference>
<gene>
    <name evidence="1" type="ORF">Cvel_22451</name>
</gene>
<dbReference type="PANTHER" id="PTHR46533">
    <property type="entry name" value="ZINC FINGER MYND DOMAIN-CONTAINING PROTEIN 12"/>
    <property type="match status" value="1"/>
</dbReference>
<dbReference type="EMBL" id="CDMZ01001334">
    <property type="protein sequence ID" value="CEM31041.1"/>
    <property type="molecule type" value="Genomic_DNA"/>
</dbReference>
<dbReference type="AlphaFoldDB" id="A0A0G4GLQ1"/>
<dbReference type="SUPFAM" id="SSF48452">
    <property type="entry name" value="TPR-like"/>
    <property type="match status" value="1"/>
</dbReference>
<protein>
    <recommendedName>
        <fullName evidence="2">MYND-type domain-containing protein</fullName>
    </recommendedName>
</protein>
<accession>A0A0G4GLQ1</accession>
<proteinExistence type="predicted"/>
<dbReference type="InterPro" id="IPR053248">
    <property type="entry name" value="Zinc_finger_MYND_domain"/>
</dbReference>
<sequence length="341" mass="38048">MTTIPITALSRSKGVKLECEICGKPACLKCSSCPTYYCSREHFQTDWNGILNLIADDINVLRSKPKLIGSEQERHKRKEELKAIRKEVLELCVETAHKYLIQGNFELAVPGALYGLKLALELHGNEALELVPSYLLLAEANLGLHRLKVAEEFLSLANWSLLKYPKEKAGHRVMSSLQRNFGRLYAAQRRHQESLRAFATDVYHSAREYGPEDVKTAPSYFHMGRVFQSHHKVDQAQAFYDKVLNIYGTWLATERALKEKESSGGAPASESKALASGGSGTLGDVELDEAVEIAGHIVEYRAKKLGVDSPSAKEAKVIFIGLVDKCRELKAQIDGEMEDMR</sequence>
<dbReference type="VEuPathDB" id="CryptoDB:Cvel_22451"/>